<organism evidence="2 3">
    <name type="scientific">Xyrichtys novacula</name>
    <name type="common">Pearly razorfish</name>
    <name type="synonym">Hemipteronotus novacula</name>
    <dbReference type="NCBI Taxonomy" id="13765"/>
    <lineage>
        <taxon>Eukaryota</taxon>
        <taxon>Metazoa</taxon>
        <taxon>Chordata</taxon>
        <taxon>Craniata</taxon>
        <taxon>Vertebrata</taxon>
        <taxon>Euteleostomi</taxon>
        <taxon>Actinopterygii</taxon>
        <taxon>Neopterygii</taxon>
        <taxon>Teleostei</taxon>
        <taxon>Neoteleostei</taxon>
        <taxon>Acanthomorphata</taxon>
        <taxon>Eupercaria</taxon>
        <taxon>Labriformes</taxon>
        <taxon>Labridae</taxon>
        <taxon>Xyrichtys</taxon>
    </lineage>
</organism>
<evidence type="ECO:0000313" key="2">
    <source>
        <dbReference type="EMBL" id="CAJ1074997.1"/>
    </source>
</evidence>
<dbReference type="Proteomes" id="UP001178508">
    <property type="component" value="Chromosome 16"/>
</dbReference>
<sequence length="121" mass="13134">MELAGPESRTRPRKEGAPLKLISTGWPRKGAEPFLGARSHLLGEHHGNSQHGPQLSELSFSSARSKVAGQVFCYVASLTHTTSSFLSLRDMVLALFTGGGCEKTAEGECLWENVARQHRGM</sequence>
<reference evidence="2" key="1">
    <citation type="submission" date="2023-08" db="EMBL/GenBank/DDBJ databases">
        <authorList>
            <person name="Alioto T."/>
            <person name="Alioto T."/>
            <person name="Gomez Garrido J."/>
        </authorList>
    </citation>
    <scope>NUCLEOTIDE SEQUENCE</scope>
</reference>
<name>A0AAV1GN61_XYRNO</name>
<proteinExistence type="predicted"/>
<gene>
    <name evidence="2" type="ORF">XNOV1_A042561</name>
</gene>
<dbReference type="EMBL" id="OY660879">
    <property type="protein sequence ID" value="CAJ1074997.1"/>
    <property type="molecule type" value="Genomic_DNA"/>
</dbReference>
<feature type="compositionally biased region" description="Basic and acidic residues" evidence="1">
    <location>
        <begin position="8"/>
        <end position="17"/>
    </location>
</feature>
<feature type="region of interest" description="Disordered" evidence="1">
    <location>
        <begin position="37"/>
        <end position="57"/>
    </location>
</feature>
<keyword evidence="3" id="KW-1185">Reference proteome</keyword>
<dbReference type="AlphaFoldDB" id="A0AAV1GN61"/>
<evidence type="ECO:0000256" key="1">
    <source>
        <dbReference type="SAM" id="MobiDB-lite"/>
    </source>
</evidence>
<accession>A0AAV1GN61</accession>
<evidence type="ECO:0000313" key="3">
    <source>
        <dbReference type="Proteomes" id="UP001178508"/>
    </source>
</evidence>
<feature type="region of interest" description="Disordered" evidence="1">
    <location>
        <begin position="1"/>
        <end position="25"/>
    </location>
</feature>
<protein>
    <submittedName>
        <fullName evidence="2">Uncharacterized protein</fullName>
    </submittedName>
</protein>